<comment type="caution">
    <text evidence="1">The sequence shown here is derived from an EMBL/GenBank/DDBJ whole genome shotgun (WGS) entry which is preliminary data.</text>
</comment>
<name>U6SMZ0_9BACI</name>
<proteinExistence type="predicted"/>
<dbReference type="PATRIC" id="fig|1188261.3.peg.3098"/>
<reference evidence="1 2" key="1">
    <citation type="journal article" date="2013" name="Genome Announc.">
        <title>Genome Sequence of the Extreme Obligate Alkaliphile Bacillus marmarensis Strain DSM 21297.</title>
        <authorList>
            <person name="Wernick D.G."/>
            <person name="Choi K.Y."/>
            <person name="Tat C.A."/>
            <person name="Lafontaine Rivera J.G."/>
            <person name="Liao J.C."/>
        </authorList>
    </citation>
    <scope>NUCLEOTIDE SEQUENCE [LARGE SCALE GENOMIC DNA]</scope>
    <source>
        <strain evidence="1 2">DSM 21297</strain>
    </source>
</reference>
<gene>
    <name evidence="1" type="ORF">A33I_18025</name>
</gene>
<accession>U6SMZ0</accession>
<keyword evidence="2" id="KW-1185">Reference proteome</keyword>
<dbReference type="Proteomes" id="UP000017170">
    <property type="component" value="Unassembled WGS sequence"/>
</dbReference>
<evidence type="ECO:0000313" key="2">
    <source>
        <dbReference type="Proteomes" id="UP000017170"/>
    </source>
</evidence>
<protein>
    <submittedName>
        <fullName evidence="1">Uncharacterized protein</fullName>
    </submittedName>
</protein>
<dbReference type="AlphaFoldDB" id="U6SMZ0"/>
<sequence>MGAKAIACGATGAIMRGNITYKQEIDQIAAKTDAIRGERRNSGWE</sequence>
<evidence type="ECO:0000313" key="1">
    <source>
        <dbReference type="EMBL" id="ERN51991.1"/>
    </source>
</evidence>
<organism evidence="1 2">
    <name type="scientific">Alkalihalophilus marmarensis DSM 21297</name>
    <dbReference type="NCBI Taxonomy" id="1188261"/>
    <lineage>
        <taxon>Bacteria</taxon>
        <taxon>Bacillati</taxon>
        <taxon>Bacillota</taxon>
        <taxon>Bacilli</taxon>
        <taxon>Bacillales</taxon>
        <taxon>Bacillaceae</taxon>
        <taxon>Alkalihalophilus</taxon>
    </lineage>
</organism>
<dbReference type="EMBL" id="ATAE01000041">
    <property type="protein sequence ID" value="ERN51991.1"/>
    <property type="molecule type" value="Genomic_DNA"/>
</dbReference>